<dbReference type="GO" id="GO:0017004">
    <property type="term" value="P:cytochrome complex assembly"/>
    <property type="evidence" value="ECO:0007669"/>
    <property type="project" value="UniProtKB-KW"/>
</dbReference>
<evidence type="ECO:0000256" key="11">
    <source>
        <dbReference type="ARBA" id="ARBA00023136"/>
    </source>
</evidence>
<evidence type="ECO:0000313" key="13">
    <source>
        <dbReference type="EMBL" id="QUJ77956.1"/>
    </source>
</evidence>
<comment type="function">
    <text evidence="1 12">Required for the export of heme to the periplasm for the biogenesis of c-type cytochromes.</text>
</comment>
<evidence type="ECO:0000256" key="8">
    <source>
        <dbReference type="ARBA" id="ARBA00022692"/>
    </source>
</evidence>
<evidence type="ECO:0000256" key="9">
    <source>
        <dbReference type="ARBA" id="ARBA00022748"/>
    </source>
</evidence>
<comment type="similarity">
    <text evidence="3 12">Belongs to the CcmD/CycX/HelD family.</text>
</comment>
<protein>
    <recommendedName>
        <fullName evidence="4 12">Heme exporter protein D</fullName>
    </recommendedName>
</protein>
<sequence length="51" mass="5404">MPDLGKYAGEVLSAYGISLALIAVLLIVTLRAGRRARAALKHIEREGSPDA</sequence>
<accession>A0A975JG75</accession>
<evidence type="ECO:0000256" key="10">
    <source>
        <dbReference type="ARBA" id="ARBA00022989"/>
    </source>
</evidence>
<reference evidence="13" key="1">
    <citation type="submission" date="2021-04" db="EMBL/GenBank/DDBJ databases">
        <title>Complete genome sequence for Sulfitobacter sp. strain JK7-1.</title>
        <authorList>
            <person name="Park S.-J."/>
        </authorList>
    </citation>
    <scope>NUCLEOTIDE SEQUENCE</scope>
    <source>
        <strain evidence="13">JK7-1</strain>
    </source>
</reference>
<keyword evidence="10 12" id="KW-1133">Transmembrane helix</keyword>
<dbReference type="KEGG" id="sual:KDD17_04600"/>
<keyword evidence="11 12" id="KW-0472">Membrane</keyword>
<keyword evidence="14" id="KW-1185">Reference proteome</keyword>
<keyword evidence="7 12" id="KW-0997">Cell inner membrane</keyword>
<dbReference type="Pfam" id="PF04995">
    <property type="entry name" value="CcmD"/>
    <property type="match status" value="1"/>
</dbReference>
<dbReference type="AlphaFoldDB" id="A0A975JG75"/>
<proteinExistence type="inferred from homology"/>
<keyword evidence="6 12" id="KW-1003">Cell membrane</keyword>
<dbReference type="NCBIfam" id="TIGR03141">
    <property type="entry name" value="cytochro_ccmD"/>
    <property type="match status" value="1"/>
</dbReference>
<comment type="subcellular location">
    <subcellularLocation>
        <location evidence="2 12">Cell inner membrane</location>
        <topology evidence="2 12">Single-pass membrane protein</topology>
    </subcellularLocation>
</comment>
<keyword evidence="9 12" id="KW-0201">Cytochrome c-type biogenesis</keyword>
<name>A0A975JG75_9RHOB</name>
<evidence type="ECO:0000256" key="12">
    <source>
        <dbReference type="RuleBase" id="RU363101"/>
    </source>
</evidence>
<dbReference type="Proteomes" id="UP000683291">
    <property type="component" value="Chromosome 1"/>
</dbReference>
<organism evidence="13 14">
    <name type="scientific">Sulfitobacter albidus</name>
    <dbReference type="NCBI Taxonomy" id="2829501"/>
    <lineage>
        <taxon>Bacteria</taxon>
        <taxon>Pseudomonadati</taxon>
        <taxon>Pseudomonadota</taxon>
        <taxon>Alphaproteobacteria</taxon>
        <taxon>Rhodobacterales</taxon>
        <taxon>Roseobacteraceae</taxon>
        <taxon>Sulfitobacter</taxon>
    </lineage>
</organism>
<evidence type="ECO:0000256" key="3">
    <source>
        <dbReference type="ARBA" id="ARBA00008741"/>
    </source>
</evidence>
<evidence type="ECO:0000256" key="6">
    <source>
        <dbReference type="ARBA" id="ARBA00022475"/>
    </source>
</evidence>
<evidence type="ECO:0000256" key="7">
    <source>
        <dbReference type="ARBA" id="ARBA00022519"/>
    </source>
</evidence>
<evidence type="ECO:0000256" key="1">
    <source>
        <dbReference type="ARBA" id="ARBA00002442"/>
    </source>
</evidence>
<keyword evidence="5 12" id="KW-0813">Transport</keyword>
<keyword evidence="8 12" id="KW-0812">Transmembrane</keyword>
<dbReference type="GO" id="GO:0005886">
    <property type="term" value="C:plasma membrane"/>
    <property type="evidence" value="ECO:0007669"/>
    <property type="project" value="UniProtKB-SubCell"/>
</dbReference>
<feature type="transmembrane region" description="Helical" evidence="12">
    <location>
        <begin position="12"/>
        <end position="32"/>
    </location>
</feature>
<dbReference type="EMBL" id="CP073581">
    <property type="protein sequence ID" value="QUJ77956.1"/>
    <property type="molecule type" value="Genomic_DNA"/>
</dbReference>
<evidence type="ECO:0000256" key="5">
    <source>
        <dbReference type="ARBA" id="ARBA00022448"/>
    </source>
</evidence>
<gene>
    <name evidence="13" type="primary">ccmD</name>
    <name evidence="13" type="ORF">KDD17_04600</name>
</gene>
<dbReference type="InterPro" id="IPR007078">
    <property type="entry name" value="Haem_export_protD_CcmD"/>
</dbReference>
<evidence type="ECO:0000313" key="14">
    <source>
        <dbReference type="Proteomes" id="UP000683291"/>
    </source>
</evidence>
<evidence type="ECO:0000256" key="2">
    <source>
        <dbReference type="ARBA" id="ARBA00004377"/>
    </source>
</evidence>
<dbReference type="GO" id="GO:0015886">
    <property type="term" value="P:heme transport"/>
    <property type="evidence" value="ECO:0007669"/>
    <property type="project" value="InterPro"/>
</dbReference>
<evidence type="ECO:0000256" key="4">
    <source>
        <dbReference type="ARBA" id="ARBA00016461"/>
    </source>
</evidence>